<keyword evidence="1" id="KW-0175">Coiled coil</keyword>
<dbReference type="OrthoDB" id="1149023at2"/>
<organism evidence="2 3">
    <name type="scientific">Apibacter muscae</name>
    <dbReference type="NCBI Taxonomy" id="2509004"/>
    <lineage>
        <taxon>Bacteria</taxon>
        <taxon>Pseudomonadati</taxon>
        <taxon>Bacteroidota</taxon>
        <taxon>Flavobacteriia</taxon>
        <taxon>Flavobacteriales</taxon>
        <taxon>Weeksellaceae</taxon>
        <taxon>Apibacter</taxon>
    </lineage>
</organism>
<evidence type="ECO:0000313" key="2">
    <source>
        <dbReference type="EMBL" id="TWP28479.1"/>
    </source>
</evidence>
<evidence type="ECO:0000256" key="1">
    <source>
        <dbReference type="SAM" id="Coils"/>
    </source>
</evidence>
<dbReference type="AlphaFoldDB" id="A0A563DEI9"/>
<proteinExistence type="predicted"/>
<dbReference type="Proteomes" id="UP000319499">
    <property type="component" value="Unassembled WGS sequence"/>
</dbReference>
<comment type="caution">
    <text evidence="2">The sequence shown here is derived from an EMBL/GenBank/DDBJ whole genome shotgun (WGS) entry which is preliminary data.</text>
</comment>
<evidence type="ECO:0000313" key="3">
    <source>
        <dbReference type="Proteomes" id="UP000319499"/>
    </source>
</evidence>
<reference evidence="2 3" key="1">
    <citation type="submission" date="2019-02" db="EMBL/GenBank/DDBJ databases">
        <title>Apibacter muscae sp. nov.: a novel member of the house fly microbiota.</title>
        <authorList>
            <person name="Park R."/>
        </authorList>
    </citation>
    <scope>NUCLEOTIDE SEQUENCE [LARGE SCALE GENOMIC DNA]</scope>
    <source>
        <strain evidence="2 3">AL1</strain>
    </source>
</reference>
<sequence>MKKIITGVLASMFLFSCAQKSKERKLPENDQIKKITIYQEPKNRNDTLKPYLFVPSLSGKNDTIKNKDYYIYLIPSHVQTELYIEDVPPFIGSFWGEITRENDSFSVNVPLNSCILKSGKYKVIGRVYPRYGESGLDFYSYLQMEGYYRKSGDWDNKYPMFTIETPTKGQGIENYPYFELQTEIEVEVPYELEGWSNSVNLKEQEEESLKKELQERYNQIRTLLAKKDTASLRQLVQEREDLLGTVYYLPKQEKEKRLQEFLDLVANDEFDIAPYPSEAQILFFAHGKMVTMVDPINRDGIIRLVNKKDPKDIISLEFRFHRKKLGEKLSVI</sequence>
<keyword evidence="3" id="KW-1185">Reference proteome</keyword>
<gene>
    <name evidence="2" type="ORF">ETU09_06030</name>
</gene>
<accession>A0A563DEI9</accession>
<feature type="coiled-coil region" evidence="1">
    <location>
        <begin position="192"/>
        <end position="223"/>
    </location>
</feature>
<dbReference type="PROSITE" id="PS51257">
    <property type="entry name" value="PROKAR_LIPOPROTEIN"/>
    <property type="match status" value="1"/>
</dbReference>
<protein>
    <submittedName>
        <fullName evidence="2">Uncharacterized protein</fullName>
    </submittedName>
</protein>
<name>A0A563DEI9_9FLAO</name>
<dbReference type="EMBL" id="SELH01000018">
    <property type="protein sequence ID" value="TWP28479.1"/>
    <property type="molecule type" value="Genomic_DNA"/>
</dbReference>
<dbReference type="RefSeq" id="WP_146292559.1">
    <property type="nucleotide sequence ID" value="NZ_SELH01000018.1"/>
</dbReference>